<dbReference type="Proteomes" id="UP000239001">
    <property type="component" value="Unassembled WGS sequence"/>
</dbReference>
<protein>
    <submittedName>
        <fullName evidence="2">Sorbosone dehydrogenase</fullName>
    </submittedName>
</protein>
<dbReference type="InterPro" id="IPR054539">
    <property type="entry name" value="Beta-prop_PDH"/>
</dbReference>
<dbReference type="AlphaFoldDB" id="A0A2T1M128"/>
<gene>
    <name evidence="2" type="ORF">C7H19_05260</name>
</gene>
<dbReference type="PANTHER" id="PTHR33546:SF1">
    <property type="entry name" value="LARGE, MULTIFUNCTIONAL SECRETED PROTEIN"/>
    <property type="match status" value="1"/>
</dbReference>
<dbReference type="Pfam" id="PF22807">
    <property type="entry name" value="TrAA12"/>
    <property type="match status" value="2"/>
</dbReference>
<evidence type="ECO:0000259" key="1">
    <source>
        <dbReference type="Pfam" id="PF22807"/>
    </source>
</evidence>
<dbReference type="InterPro" id="IPR011041">
    <property type="entry name" value="Quinoprot_gluc/sorb_DH_b-prop"/>
</dbReference>
<feature type="domain" description="Pyrroloquinoline quinone-dependent pyranose dehydrogenase beta-propeller" evidence="1">
    <location>
        <begin position="316"/>
        <end position="431"/>
    </location>
</feature>
<dbReference type="OrthoDB" id="9770043at2"/>
<dbReference type="PANTHER" id="PTHR33546">
    <property type="entry name" value="LARGE, MULTIFUNCTIONAL SECRETED PROTEIN-RELATED"/>
    <property type="match status" value="1"/>
</dbReference>
<dbReference type="SUPFAM" id="SSF50952">
    <property type="entry name" value="Soluble quinoprotein glucose dehydrogenase"/>
    <property type="match status" value="1"/>
</dbReference>
<comment type="caution">
    <text evidence="2">The sequence shown here is derived from an EMBL/GenBank/DDBJ whole genome shotgun (WGS) entry which is preliminary data.</text>
</comment>
<keyword evidence="3" id="KW-1185">Reference proteome</keyword>
<evidence type="ECO:0000313" key="2">
    <source>
        <dbReference type="EMBL" id="PSF38398.1"/>
    </source>
</evidence>
<name>A0A2T1M128_9CHRO</name>
<proteinExistence type="predicted"/>
<sequence>MKRSHFSLFLTFLLLNGCRSEQLTIPSDTKSLAANPTQIQTQTLNPNRIKISLEKLPPPFASESASKSPQILPIPAQPKLNVPQGFQVNVFAENLDNPRWLALTPNGEVLVTETRQNRIRLLKDTDKNGVADSYSTFATAENGLDLPFGMAFVKDSFFLGNQNGVLRFPFSKGQENLKGKGQKVADLPGGGYRQHWTRNVIASPDGQKLYISIGSRSNVDIEELPRASVQEMNLKDNRLSTFASGLRNPVGLDFHPVTGELYTSVNERDGLGDDLVPDYLTRIRRGEFYGWPFAYLLPKFLDPRQVENNRSRNPQLAAKTKTPDVLFQAHSAALGLQFYDQKTFPTKYHNGAFVAFRGSWNRGQGTGYKVVFVPFGQDNRPLGYYEDFLTGFLIDAKVPSTWGRPVGLLVLPDGSLLVTEEMNGRIYRIQYK</sequence>
<feature type="domain" description="Pyrroloquinoline quinone-dependent pyranose dehydrogenase beta-propeller" evidence="1">
    <location>
        <begin position="81"/>
        <end position="271"/>
    </location>
</feature>
<dbReference type="RefSeq" id="WP_106455841.1">
    <property type="nucleotide sequence ID" value="NZ_PXOH01000004.1"/>
</dbReference>
<dbReference type="EMBL" id="PXOH01000004">
    <property type="protein sequence ID" value="PSF38398.1"/>
    <property type="molecule type" value="Genomic_DNA"/>
</dbReference>
<accession>A0A2T1M128</accession>
<reference evidence="2 3" key="2">
    <citation type="submission" date="2018-03" db="EMBL/GenBank/DDBJ databases">
        <authorList>
            <person name="Keele B.F."/>
        </authorList>
    </citation>
    <scope>NUCLEOTIDE SEQUENCE [LARGE SCALE GENOMIC DNA]</scope>
    <source>
        <strain evidence="2 3">CCALA 016</strain>
    </source>
</reference>
<dbReference type="InterPro" id="IPR011042">
    <property type="entry name" value="6-blade_b-propeller_TolB-like"/>
</dbReference>
<evidence type="ECO:0000313" key="3">
    <source>
        <dbReference type="Proteomes" id="UP000239001"/>
    </source>
</evidence>
<reference evidence="2 3" key="1">
    <citation type="submission" date="2018-03" db="EMBL/GenBank/DDBJ databases">
        <title>The ancient ancestry and fast evolution of plastids.</title>
        <authorList>
            <person name="Moore K.R."/>
            <person name="Magnabosco C."/>
            <person name="Momper L."/>
            <person name="Gold D.A."/>
            <person name="Bosak T."/>
            <person name="Fournier G.P."/>
        </authorList>
    </citation>
    <scope>NUCLEOTIDE SEQUENCE [LARGE SCALE GENOMIC DNA]</scope>
    <source>
        <strain evidence="2 3">CCALA 016</strain>
    </source>
</reference>
<organism evidence="2 3">
    <name type="scientific">Aphanothece hegewaldii CCALA 016</name>
    <dbReference type="NCBI Taxonomy" id="2107694"/>
    <lineage>
        <taxon>Bacteria</taxon>
        <taxon>Bacillati</taxon>
        <taxon>Cyanobacteriota</taxon>
        <taxon>Cyanophyceae</taxon>
        <taxon>Oscillatoriophycideae</taxon>
        <taxon>Chroococcales</taxon>
        <taxon>Aphanothecaceae</taxon>
        <taxon>Aphanothece</taxon>
    </lineage>
</organism>
<dbReference type="Gene3D" id="2.120.10.30">
    <property type="entry name" value="TolB, C-terminal domain"/>
    <property type="match status" value="1"/>
</dbReference>